<evidence type="ECO:0000313" key="10">
    <source>
        <dbReference type="Proteomes" id="UP000824088"/>
    </source>
</evidence>
<dbReference type="GO" id="GO:0005886">
    <property type="term" value="C:plasma membrane"/>
    <property type="evidence" value="ECO:0007669"/>
    <property type="project" value="UniProtKB-SubCell"/>
</dbReference>
<feature type="transmembrane region" description="Helical" evidence="8">
    <location>
        <begin position="54"/>
        <end position="75"/>
    </location>
</feature>
<evidence type="ECO:0000256" key="5">
    <source>
        <dbReference type="ARBA" id="ARBA00022989"/>
    </source>
</evidence>
<evidence type="ECO:0000256" key="3">
    <source>
        <dbReference type="ARBA" id="ARBA00022475"/>
    </source>
</evidence>
<keyword evidence="3" id="KW-1003">Cell membrane</keyword>
<dbReference type="Pfam" id="PF02417">
    <property type="entry name" value="Chromate_transp"/>
    <property type="match status" value="1"/>
</dbReference>
<comment type="subcellular location">
    <subcellularLocation>
        <location evidence="1">Cell membrane</location>
        <topology evidence="1">Multi-pass membrane protein</topology>
    </subcellularLocation>
</comment>
<feature type="transmembrane region" description="Helical" evidence="8">
    <location>
        <begin position="82"/>
        <end position="107"/>
    </location>
</feature>
<evidence type="ECO:0000256" key="4">
    <source>
        <dbReference type="ARBA" id="ARBA00022692"/>
    </source>
</evidence>
<feature type="transmembrane region" description="Helical" evidence="8">
    <location>
        <begin position="12"/>
        <end position="34"/>
    </location>
</feature>
<feature type="region of interest" description="Disordered" evidence="7">
    <location>
        <begin position="226"/>
        <end position="248"/>
    </location>
</feature>
<evidence type="ECO:0000313" key="9">
    <source>
        <dbReference type="EMBL" id="HIU20898.1"/>
    </source>
</evidence>
<comment type="caution">
    <text evidence="9">The sequence shown here is derived from an EMBL/GenBank/DDBJ whole genome shotgun (WGS) entry which is preliminary data.</text>
</comment>
<feature type="transmembrane region" description="Helical" evidence="8">
    <location>
        <begin position="146"/>
        <end position="162"/>
    </location>
</feature>
<keyword evidence="4 8" id="KW-0812">Transmembrane</keyword>
<name>A0A9D1HSG9_9FIRM</name>
<comment type="similarity">
    <text evidence="2">Belongs to the chromate ion transporter (CHR) (TC 2.A.51) family.</text>
</comment>
<sequence>MKQSLLQKLKESLKMFLVFFKIGLFSFGGGYAMLTMIEHEVVDKRGWLTHGELLDIFAIAESTPGAISINIATFIGTKRAGIVGGVITTFGVVLPAFLVIFALSFVLDIVRDNKWVNALFMGVRVGVIVLIVHAALKFLKEMKKKAVTVLLAVAMFCLAVFSDVNVIYLMLGSIGISIIAVAWAHVWANKKFMIALTVGVAPYERKKGGDDCPSFLLASHMIPVAKDDNDGTARTENGADAEGGQDNA</sequence>
<feature type="transmembrane region" description="Helical" evidence="8">
    <location>
        <begin position="119"/>
        <end position="139"/>
    </location>
</feature>
<organism evidence="9 10">
    <name type="scientific">Candidatus Limadaptatus stercorigallinarum</name>
    <dbReference type="NCBI Taxonomy" id="2840845"/>
    <lineage>
        <taxon>Bacteria</taxon>
        <taxon>Bacillati</taxon>
        <taxon>Bacillota</taxon>
        <taxon>Clostridia</taxon>
        <taxon>Eubacteriales</taxon>
        <taxon>Candidatus Limadaptatus</taxon>
    </lineage>
</organism>
<reference evidence="9" key="1">
    <citation type="submission" date="2020-10" db="EMBL/GenBank/DDBJ databases">
        <authorList>
            <person name="Gilroy R."/>
        </authorList>
    </citation>
    <scope>NUCLEOTIDE SEQUENCE</scope>
    <source>
        <strain evidence="9">1063</strain>
    </source>
</reference>
<evidence type="ECO:0000256" key="6">
    <source>
        <dbReference type="ARBA" id="ARBA00023136"/>
    </source>
</evidence>
<protein>
    <submittedName>
        <fullName evidence="9">Chromate transporter</fullName>
    </submittedName>
</protein>
<keyword evidence="6 8" id="KW-0472">Membrane</keyword>
<dbReference type="PANTHER" id="PTHR43663">
    <property type="entry name" value="CHROMATE TRANSPORT PROTEIN-RELATED"/>
    <property type="match status" value="1"/>
</dbReference>
<dbReference type="InterPro" id="IPR052518">
    <property type="entry name" value="CHR_Transporter"/>
</dbReference>
<dbReference type="AlphaFoldDB" id="A0A9D1HSG9"/>
<reference evidence="9" key="2">
    <citation type="journal article" date="2021" name="PeerJ">
        <title>Extensive microbial diversity within the chicken gut microbiome revealed by metagenomics and culture.</title>
        <authorList>
            <person name="Gilroy R."/>
            <person name="Ravi A."/>
            <person name="Getino M."/>
            <person name="Pursley I."/>
            <person name="Horton D.L."/>
            <person name="Alikhan N.F."/>
            <person name="Baker D."/>
            <person name="Gharbi K."/>
            <person name="Hall N."/>
            <person name="Watson M."/>
            <person name="Adriaenssens E.M."/>
            <person name="Foster-Nyarko E."/>
            <person name="Jarju S."/>
            <person name="Secka A."/>
            <person name="Antonio M."/>
            <person name="Oren A."/>
            <person name="Chaudhuri R.R."/>
            <person name="La Ragione R."/>
            <person name="Hildebrand F."/>
            <person name="Pallen M.J."/>
        </authorList>
    </citation>
    <scope>NUCLEOTIDE SEQUENCE</scope>
    <source>
        <strain evidence="9">1063</strain>
    </source>
</reference>
<proteinExistence type="inferred from homology"/>
<feature type="transmembrane region" description="Helical" evidence="8">
    <location>
        <begin position="168"/>
        <end position="188"/>
    </location>
</feature>
<evidence type="ECO:0000256" key="8">
    <source>
        <dbReference type="SAM" id="Phobius"/>
    </source>
</evidence>
<keyword evidence="5 8" id="KW-1133">Transmembrane helix</keyword>
<dbReference type="Proteomes" id="UP000824088">
    <property type="component" value="Unassembled WGS sequence"/>
</dbReference>
<evidence type="ECO:0000256" key="1">
    <source>
        <dbReference type="ARBA" id="ARBA00004651"/>
    </source>
</evidence>
<gene>
    <name evidence="9" type="ORF">IAD51_01470</name>
</gene>
<evidence type="ECO:0000256" key="7">
    <source>
        <dbReference type="SAM" id="MobiDB-lite"/>
    </source>
</evidence>
<accession>A0A9D1HSG9</accession>
<dbReference type="PANTHER" id="PTHR43663:SF1">
    <property type="entry name" value="CHROMATE TRANSPORTER"/>
    <property type="match status" value="1"/>
</dbReference>
<dbReference type="InterPro" id="IPR003370">
    <property type="entry name" value="Chromate_transpt"/>
</dbReference>
<evidence type="ECO:0000256" key="2">
    <source>
        <dbReference type="ARBA" id="ARBA00005262"/>
    </source>
</evidence>
<dbReference type="GO" id="GO:0015109">
    <property type="term" value="F:chromate transmembrane transporter activity"/>
    <property type="evidence" value="ECO:0007669"/>
    <property type="project" value="InterPro"/>
</dbReference>
<dbReference type="EMBL" id="DVMN01000026">
    <property type="protein sequence ID" value="HIU20898.1"/>
    <property type="molecule type" value="Genomic_DNA"/>
</dbReference>